<comment type="caution">
    <text evidence="2">The sequence shown here is derived from an EMBL/GenBank/DDBJ whole genome shotgun (WGS) entry which is preliminary data.</text>
</comment>
<dbReference type="EMBL" id="JAEPBG010000011">
    <property type="protein sequence ID" value="MBK4737388.1"/>
    <property type="molecule type" value="Genomic_DNA"/>
</dbReference>
<reference evidence="2" key="1">
    <citation type="submission" date="2021-01" db="EMBL/GenBank/DDBJ databases">
        <title>Genome sequence of strain Noviherbaspirillum sp. DKR-6.</title>
        <authorList>
            <person name="Chaudhary D.K."/>
        </authorList>
    </citation>
    <scope>NUCLEOTIDE SEQUENCE</scope>
    <source>
        <strain evidence="2">DKR-6</strain>
    </source>
</reference>
<dbReference type="RefSeq" id="WP_200595623.1">
    <property type="nucleotide sequence ID" value="NZ_JAEPBG010000011.1"/>
</dbReference>
<dbReference type="AlphaFoldDB" id="A0A934SXL3"/>
<evidence type="ECO:0000259" key="1">
    <source>
        <dbReference type="Pfam" id="PF12697"/>
    </source>
</evidence>
<dbReference type="GO" id="GO:0016787">
    <property type="term" value="F:hydrolase activity"/>
    <property type="evidence" value="ECO:0007669"/>
    <property type="project" value="UniProtKB-KW"/>
</dbReference>
<sequence>MNYSTSAVTVAGVDIHLRKSGKGNPILFLHGAGGVLEWLPFFDRLAEDNEVWVPDHPGFGKSDDPKWIKHMPDLAMFYLDFMEELAPAEGFDVVGHSLGGWLAAEIAIRNPAKMRSLTLVSAAGLRLVGTPIGDPFIWNAEERARNHFHSPELQDKMLNMQPSGDMLDEMIKNRYSFAKLAWQPRLFNPDLEKWLHRIKLPTQIIWGREDKIIPVAYADMWSEKVNAASVTIIPDCGHLPAAEKGDALATQIKNFLKQVTA</sequence>
<dbReference type="SUPFAM" id="SSF53474">
    <property type="entry name" value="alpha/beta-Hydrolases"/>
    <property type="match status" value="1"/>
</dbReference>
<dbReference type="PANTHER" id="PTHR43689">
    <property type="entry name" value="HYDROLASE"/>
    <property type="match status" value="1"/>
</dbReference>
<dbReference type="Proteomes" id="UP000622890">
    <property type="component" value="Unassembled WGS sequence"/>
</dbReference>
<dbReference type="InterPro" id="IPR029058">
    <property type="entry name" value="AB_hydrolase_fold"/>
</dbReference>
<proteinExistence type="predicted"/>
<feature type="domain" description="AB hydrolase-1" evidence="1">
    <location>
        <begin position="26"/>
        <end position="249"/>
    </location>
</feature>
<evidence type="ECO:0000313" key="2">
    <source>
        <dbReference type="EMBL" id="MBK4737388.1"/>
    </source>
</evidence>
<gene>
    <name evidence="2" type="ORF">JJB74_22435</name>
</gene>
<protein>
    <submittedName>
        <fullName evidence="2">Alpha/beta fold hydrolase</fullName>
    </submittedName>
</protein>
<keyword evidence="2" id="KW-0378">Hydrolase</keyword>
<organism evidence="2 3">
    <name type="scientific">Noviherbaspirillum pedocola</name>
    <dbReference type="NCBI Taxonomy" id="2801341"/>
    <lineage>
        <taxon>Bacteria</taxon>
        <taxon>Pseudomonadati</taxon>
        <taxon>Pseudomonadota</taxon>
        <taxon>Betaproteobacteria</taxon>
        <taxon>Burkholderiales</taxon>
        <taxon>Oxalobacteraceae</taxon>
        <taxon>Noviherbaspirillum</taxon>
    </lineage>
</organism>
<dbReference type="PANTHER" id="PTHR43689:SF8">
    <property type="entry name" value="ALPHA_BETA-HYDROLASES SUPERFAMILY PROTEIN"/>
    <property type="match status" value="1"/>
</dbReference>
<accession>A0A934SXL3</accession>
<name>A0A934SXL3_9BURK</name>
<dbReference type="InterPro" id="IPR000073">
    <property type="entry name" value="AB_hydrolase_1"/>
</dbReference>
<dbReference type="PRINTS" id="PR00111">
    <property type="entry name" value="ABHYDROLASE"/>
</dbReference>
<keyword evidence="3" id="KW-1185">Reference proteome</keyword>
<evidence type="ECO:0000313" key="3">
    <source>
        <dbReference type="Proteomes" id="UP000622890"/>
    </source>
</evidence>
<dbReference type="Pfam" id="PF12697">
    <property type="entry name" value="Abhydrolase_6"/>
    <property type="match status" value="1"/>
</dbReference>
<dbReference type="Gene3D" id="3.40.50.1820">
    <property type="entry name" value="alpha/beta hydrolase"/>
    <property type="match status" value="1"/>
</dbReference>